<dbReference type="RefSeq" id="WP_095896554.1">
    <property type="nucleotide sequence ID" value="NZ_CP022387.1"/>
</dbReference>
<dbReference type="GO" id="GO:0009229">
    <property type="term" value="P:thiamine diphosphate biosynthetic process"/>
    <property type="evidence" value="ECO:0007669"/>
    <property type="project" value="UniProtKB-UniRule"/>
</dbReference>
<dbReference type="GO" id="GO:0000287">
    <property type="term" value="F:magnesium ion binding"/>
    <property type="evidence" value="ECO:0007669"/>
    <property type="project" value="UniProtKB-UniRule"/>
</dbReference>
<dbReference type="AlphaFoldDB" id="A0A250G0Z1"/>
<dbReference type="InterPro" id="IPR036206">
    <property type="entry name" value="ThiamineP_synth_sf"/>
</dbReference>
<dbReference type="HAMAP" id="MF_00097">
    <property type="entry name" value="TMP_synthase"/>
    <property type="match status" value="1"/>
</dbReference>
<evidence type="ECO:0000256" key="7">
    <source>
        <dbReference type="ARBA" id="ARBA00047851"/>
    </source>
</evidence>
<protein>
    <recommendedName>
        <fullName evidence="9">Thiamine-phosphate synthase</fullName>
        <shortName evidence="9">TP synthase</shortName>
        <shortName evidence="9">TPS</shortName>
        <ecNumber evidence="9">2.5.1.3</ecNumber>
    </recommendedName>
    <alternativeName>
        <fullName evidence="9">Thiamine-phosphate pyrophosphorylase</fullName>
        <shortName evidence="9">TMP pyrophosphorylase</shortName>
        <shortName evidence="9">TMP-PPase</shortName>
    </alternativeName>
</protein>
<gene>
    <name evidence="9 13" type="primary">thiE</name>
    <name evidence="13" type="ORF">CGC58_09865</name>
</gene>
<name>A0A250G0Z1_9FLAO</name>
<dbReference type="OrthoDB" id="9812206at2"/>
<keyword evidence="2 9" id="KW-0808">Transferase</keyword>
<evidence type="ECO:0000313" key="13">
    <source>
        <dbReference type="EMBL" id="ATA89998.1"/>
    </source>
</evidence>
<dbReference type="EC" id="2.5.1.3" evidence="9"/>
<keyword evidence="3 9" id="KW-0479">Metal-binding</keyword>
<feature type="binding site" evidence="9">
    <location>
        <position position="166"/>
    </location>
    <ligand>
        <name>2-[(2R,5Z)-2-carboxy-4-methylthiazol-5(2H)-ylidene]ethyl phosphate</name>
        <dbReference type="ChEBI" id="CHEBI:62899"/>
    </ligand>
</feature>
<dbReference type="NCBIfam" id="TIGR00693">
    <property type="entry name" value="thiE"/>
    <property type="match status" value="1"/>
</dbReference>
<accession>A0A250G0Z1</accession>
<dbReference type="UniPathway" id="UPA00060">
    <property type="reaction ID" value="UER00141"/>
</dbReference>
<organism evidence="13 14">
    <name type="scientific">Capnocytophaga stomatis</name>
    <dbReference type="NCBI Taxonomy" id="1848904"/>
    <lineage>
        <taxon>Bacteria</taxon>
        <taxon>Pseudomonadati</taxon>
        <taxon>Bacteroidota</taxon>
        <taxon>Flavobacteriia</taxon>
        <taxon>Flavobacteriales</taxon>
        <taxon>Flavobacteriaceae</taxon>
        <taxon>Capnocytophaga</taxon>
    </lineage>
</organism>
<dbReference type="Proteomes" id="UP000217348">
    <property type="component" value="Chromosome"/>
</dbReference>
<evidence type="ECO:0000313" key="14">
    <source>
        <dbReference type="Proteomes" id="UP000217348"/>
    </source>
</evidence>
<dbReference type="EMBL" id="CP022387">
    <property type="protein sequence ID" value="ATA89998.1"/>
    <property type="molecule type" value="Genomic_DNA"/>
</dbReference>
<feature type="binding site" evidence="9">
    <location>
        <position position="103"/>
    </location>
    <ligand>
        <name>4-amino-2-methyl-5-(diphosphooxymethyl)pyrimidine</name>
        <dbReference type="ChEBI" id="CHEBI:57841"/>
    </ligand>
</feature>
<comment type="similarity">
    <text evidence="9 10">Belongs to the thiamine-phosphate synthase family.</text>
</comment>
<dbReference type="KEGG" id="csto:CGC58_09865"/>
<keyword evidence="5 9" id="KW-0784">Thiamine biosynthesis</keyword>
<dbReference type="GO" id="GO:0005737">
    <property type="term" value="C:cytoplasm"/>
    <property type="evidence" value="ECO:0007669"/>
    <property type="project" value="TreeGrafter"/>
</dbReference>
<evidence type="ECO:0000256" key="2">
    <source>
        <dbReference type="ARBA" id="ARBA00022679"/>
    </source>
</evidence>
<comment type="catalytic activity">
    <reaction evidence="8 9 10">
        <text>2-[(2R,5Z)-2-carboxy-4-methylthiazol-5(2H)-ylidene]ethyl phosphate + 4-amino-2-methyl-5-(diphosphooxymethyl)pyrimidine + 2 H(+) = thiamine phosphate + CO2 + diphosphate</text>
        <dbReference type="Rhea" id="RHEA:47844"/>
        <dbReference type="ChEBI" id="CHEBI:15378"/>
        <dbReference type="ChEBI" id="CHEBI:16526"/>
        <dbReference type="ChEBI" id="CHEBI:33019"/>
        <dbReference type="ChEBI" id="CHEBI:37575"/>
        <dbReference type="ChEBI" id="CHEBI:57841"/>
        <dbReference type="ChEBI" id="CHEBI:62899"/>
        <dbReference type="EC" id="2.5.1.3"/>
    </reaction>
</comment>
<dbReference type="Pfam" id="PF02581">
    <property type="entry name" value="TMP-TENI"/>
    <property type="match status" value="1"/>
</dbReference>
<dbReference type="InterPro" id="IPR034291">
    <property type="entry name" value="TMP_synthase"/>
</dbReference>
<comment type="cofactor">
    <cofactor evidence="9">
        <name>Mg(2+)</name>
        <dbReference type="ChEBI" id="CHEBI:18420"/>
    </cofactor>
    <text evidence="9">Binds 1 Mg(2+) ion per subunit.</text>
</comment>
<evidence type="ECO:0000256" key="8">
    <source>
        <dbReference type="ARBA" id="ARBA00047883"/>
    </source>
</evidence>
<dbReference type="InterPro" id="IPR022998">
    <property type="entry name" value="ThiamineP_synth_TenI"/>
</dbReference>
<comment type="pathway">
    <text evidence="1 9 11">Cofactor biosynthesis; thiamine diphosphate biosynthesis; thiamine phosphate from 4-amino-2-methyl-5-diphosphomethylpyrimidine and 4-methyl-5-(2-phosphoethyl)-thiazole: step 1/1.</text>
</comment>
<dbReference type="GO" id="GO:0004789">
    <property type="term" value="F:thiamine-phosphate diphosphorylase activity"/>
    <property type="evidence" value="ECO:0007669"/>
    <property type="project" value="UniProtKB-UniRule"/>
</dbReference>
<evidence type="ECO:0000256" key="10">
    <source>
        <dbReference type="RuleBase" id="RU003826"/>
    </source>
</evidence>
<dbReference type="PANTHER" id="PTHR20857:SF15">
    <property type="entry name" value="THIAMINE-PHOSPHATE SYNTHASE"/>
    <property type="match status" value="1"/>
</dbReference>
<feature type="binding site" evidence="9">
    <location>
        <position position="132"/>
    </location>
    <ligand>
        <name>4-amino-2-methyl-5-(diphosphooxymethyl)pyrimidine</name>
        <dbReference type="ChEBI" id="CHEBI:57841"/>
    </ligand>
</feature>
<comment type="function">
    <text evidence="9">Condenses 4-methyl-5-(beta-hydroxyethyl)thiazole monophosphate (THZ-P) and 2-methyl-4-amino-5-hydroxymethyl pyrimidine pyrophosphate (HMP-PP) to form thiamine monophosphate (TMP).</text>
</comment>
<comment type="catalytic activity">
    <reaction evidence="7 9 10">
        <text>2-(2-carboxy-4-methylthiazol-5-yl)ethyl phosphate + 4-amino-2-methyl-5-(diphosphooxymethyl)pyrimidine + 2 H(+) = thiamine phosphate + CO2 + diphosphate</text>
        <dbReference type="Rhea" id="RHEA:47848"/>
        <dbReference type="ChEBI" id="CHEBI:15378"/>
        <dbReference type="ChEBI" id="CHEBI:16526"/>
        <dbReference type="ChEBI" id="CHEBI:33019"/>
        <dbReference type="ChEBI" id="CHEBI:37575"/>
        <dbReference type="ChEBI" id="CHEBI:57841"/>
        <dbReference type="ChEBI" id="CHEBI:62890"/>
        <dbReference type="EC" id="2.5.1.3"/>
    </reaction>
</comment>
<comment type="catalytic activity">
    <reaction evidence="6 9 10">
        <text>4-methyl-5-(2-phosphooxyethyl)-thiazole + 4-amino-2-methyl-5-(diphosphooxymethyl)pyrimidine + H(+) = thiamine phosphate + diphosphate</text>
        <dbReference type="Rhea" id="RHEA:22328"/>
        <dbReference type="ChEBI" id="CHEBI:15378"/>
        <dbReference type="ChEBI" id="CHEBI:33019"/>
        <dbReference type="ChEBI" id="CHEBI:37575"/>
        <dbReference type="ChEBI" id="CHEBI:57841"/>
        <dbReference type="ChEBI" id="CHEBI:58296"/>
        <dbReference type="EC" id="2.5.1.3"/>
    </reaction>
</comment>
<evidence type="ECO:0000256" key="6">
    <source>
        <dbReference type="ARBA" id="ARBA00047334"/>
    </source>
</evidence>
<evidence type="ECO:0000256" key="1">
    <source>
        <dbReference type="ARBA" id="ARBA00005165"/>
    </source>
</evidence>
<evidence type="ECO:0000259" key="12">
    <source>
        <dbReference type="Pfam" id="PF02581"/>
    </source>
</evidence>
<dbReference type="SUPFAM" id="SSF51391">
    <property type="entry name" value="Thiamin phosphate synthase"/>
    <property type="match status" value="1"/>
</dbReference>
<feature type="binding site" evidence="9">
    <location>
        <begin position="32"/>
        <end position="36"/>
    </location>
    <ligand>
        <name>4-amino-2-methyl-5-(diphosphooxymethyl)pyrimidine</name>
        <dbReference type="ChEBI" id="CHEBI:57841"/>
    </ligand>
</feature>
<feature type="domain" description="Thiamine phosphate synthase/TenI" evidence="12">
    <location>
        <begin position="5"/>
        <end position="186"/>
    </location>
</feature>
<evidence type="ECO:0000256" key="11">
    <source>
        <dbReference type="RuleBase" id="RU004253"/>
    </source>
</evidence>
<evidence type="ECO:0000256" key="4">
    <source>
        <dbReference type="ARBA" id="ARBA00022842"/>
    </source>
</evidence>
<dbReference type="PANTHER" id="PTHR20857">
    <property type="entry name" value="THIAMINE-PHOSPHATE PYROPHOSPHORYLASE"/>
    <property type="match status" value="1"/>
</dbReference>
<evidence type="ECO:0000256" key="5">
    <source>
        <dbReference type="ARBA" id="ARBA00022977"/>
    </source>
</evidence>
<keyword evidence="4 9" id="KW-0460">Magnesium</keyword>
<feature type="binding site" evidence="9">
    <location>
        <begin position="129"/>
        <end position="131"/>
    </location>
    <ligand>
        <name>2-[(2R,5Z)-2-carboxy-4-methylthiazol-5(2H)-ylidene]ethyl phosphate</name>
        <dbReference type="ChEBI" id="CHEBI:62899"/>
    </ligand>
</feature>
<dbReference type="CDD" id="cd00564">
    <property type="entry name" value="TMP_TenI"/>
    <property type="match status" value="1"/>
</dbReference>
<dbReference type="GO" id="GO:0009228">
    <property type="term" value="P:thiamine biosynthetic process"/>
    <property type="evidence" value="ECO:0007669"/>
    <property type="project" value="UniProtKB-KW"/>
</dbReference>
<proteinExistence type="inferred from homology"/>
<feature type="binding site" evidence="9">
    <location>
        <position position="65"/>
    </location>
    <ligand>
        <name>Mg(2+)</name>
        <dbReference type="ChEBI" id="CHEBI:18420"/>
    </ligand>
</feature>
<feature type="binding site" evidence="9">
    <location>
        <position position="64"/>
    </location>
    <ligand>
        <name>4-amino-2-methyl-5-(diphosphooxymethyl)pyrimidine</name>
        <dbReference type="ChEBI" id="CHEBI:57841"/>
    </ligand>
</feature>
<sequence length="210" mass="22961">MQHTYYISQGKTAEEQLANIQKVLDCGGKLIQLRWKTTDPIALLELAVEVKNRCQKHNALLIINDNPDVAQKVDADGVHLGLQDSSVASARTLLGTKKIIGGTANTLQDVLQRIAEGCDYIGLGPFRFTTTKEKLSPILGVEGFQKILHHLKKNNLSSPPIYAIGGIELGDISLLKKCGLYGVAISGLLTEKPELLKQIESTFTENENSR</sequence>
<evidence type="ECO:0000256" key="9">
    <source>
        <dbReference type="HAMAP-Rule" id="MF_00097"/>
    </source>
</evidence>
<reference evidence="14" key="1">
    <citation type="submission" date="2017-06" db="EMBL/GenBank/DDBJ databases">
        <title>Capnocytophaga spp. assemblies.</title>
        <authorList>
            <person name="Gulvik C.A."/>
        </authorList>
    </citation>
    <scope>NUCLEOTIDE SEQUENCE [LARGE SCALE GENOMIC DNA]</scope>
    <source>
        <strain evidence="14">H2177</strain>
    </source>
</reference>
<dbReference type="Gene3D" id="3.20.20.70">
    <property type="entry name" value="Aldolase class I"/>
    <property type="match status" value="1"/>
</dbReference>
<evidence type="ECO:0000256" key="3">
    <source>
        <dbReference type="ARBA" id="ARBA00022723"/>
    </source>
</evidence>
<feature type="binding site" evidence="9">
    <location>
        <position position="84"/>
    </location>
    <ligand>
        <name>Mg(2+)</name>
        <dbReference type="ChEBI" id="CHEBI:18420"/>
    </ligand>
</feature>
<comment type="caution">
    <text evidence="9">Lacks conserved residue(s) required for the propagation of feature annotation.</text>
</comment>
<dbReference type="InterPro" id="IPR013785">
    <property type="entry name" value="Aldolase_TIM"/>
</dbReference>